<dbReference type="EMBL" id="JBBXMP010000133">
    <property type="protein sequence ID" value="KAL0061499.1"/>
    <property type="molecule type" value="Genomic_DNA"/>
</dbReference>
<feature type="region of interest" description="Disordered" evidence="1">
    <location>
        <begin position="373"/>
        <end position="712"/>
    </location>
</feature>
<evidence type="ECO:0000313" key="3">
    <source>
        <dbReference type="Proteomes" id="UP001437256"/>
    </source>
</evidence>
<feature type="compositionally biased region" description="Basic residues" evidence="1">
    <location>
        <begin position="439"/>
        <end position="450"/>
    </location>
</feature>
<feature type="compositionally biased region" description="Basic and acidic residues" evidence="1">
    <location>
        <begin position="657"/>
        <end position="669"/>
    </location>
</feature>
<evidence type="ECO:0000313" key="2">
    <source>
        <dbReference type="EMBL" id="KAL0061499.1"/>
    </source>
</evidence>
<organism evidence="2 3">
    <name type="scientific">Marasmius tenuissimus</name>
    <dbReference type="NCBI Taxonomy" id="585030"/>
    <lineage>
        <taxon>Eukaryota</taxon>
        <taxon>Fungi</taxon>
        <taxon>Dikarya</taxon>
        <taxon>Basidiomycota</taxon>
        <taxon>Agaricomycotina</taxon>
        <taxon>Agaricomycetes</taxon>
        <taxon>Agaricomycetidae</taxon>
        <taxon>Agaricales</taxon>
        <taxon>Marasmiineae</taxon>
        <taxon>Marasmiaceae</taxon>
        <taxon>Marasmius</taxon>
    </lineage>
</organism>
<feature type="compositionally biased region" description="Pro residues" evidence="1">
    <location>
        <begin position="498"/>
        <end position="511"/>
    </location>
</feature>
<feature type="compositionally biased region" description="Acidic residues" evidence="1">
    <location>
        <begin position="409"/>
        <end position="430"/>
    </location>
</feature>
<reference evidence="2 3" key="1">
    <citation type="submission" date="2024-05" db="EMBL/GenBank/DDBJ databases">
        <title>A draft genome resource for the thread blight pathogen Marasmius tenuissimus strain MS-2.</title>
        <authorList>
            <person name="Yulfo-Soto G.E."/>
            <person name="Baruah I.K."/>
            <person name="Amoako-Attah I."/>
            <person name="Bukari Y."/>
            <person name="Meinhardt L.W."/>
            <person name="Bailey B.A."/>
            <person name="Cohen S.P."/>
        </authorList>
    </citation>
    <scope>NUCLEOTIDE SEQUENCE [LARGE SCALE GENOMIC DNA]</scope>
    <source>
        <strain evidence="2 3">MS-2</strain>
    </source>
</reference>
<dbReference type="Proteomes" id="UP001437256">
    <property type="component" value="Unassembled WGS sequence"/>
</dbReference>
<accession>A0ABR2ZKJ4</accession>
<proteinExistence type="predicted"/>
<feature type="compositionally biased region" description="Low complexity" evidence="1">
    <location>
        <begin position="627"/>
        <end position="638"/>
    </location>
</feature>
<feature type="compositionally biased region" description="Basic residues" evidence="1">
    <location>
        <begin position="457"/>
        <end position="473"/>
    </location>
</feature>
<feature type="compositionally biased region" description="Basic residues" evidence="1">
    <location>
        <begin position="675"/>
        <end position="688"/>
    </location>
</feature>
<keyword evidence="3" id="KW-1185">Reference proteome</keyword>
<feature type="compositionally biased region" description="Low complexity" evidence="1">
    <location>
        <begin position="533"/>
        <end position="542"/>
    </location>
</feature>
<protein>
    <submittedName>
        <fullName evidence="2">Uncharacterized protein</fullName>
    </submittedName>
</protein>
<feature type="compositionally biased region" description="Pro residues" evidence="1">
    <location>
        <begin position="523"/>
        <end position="532"/>
    </location>
</feature>
<gene>
    <name evidence="2" type="ORF">AAF712_011642</name>
</gene>
<name>A0ABR2ZKJ4_9AGAR</name>
<comment type="caution">
    <text evidence="2">The sequence shown here is derived from an EMBL/GenBank/DDBJ whole genome shotgun (WGS) entry which is preliminary data.</text>
</comment>
<sequence>MPRIVGVQPQPSARVESLAAKYARVVSAKSPTERTRNTKPKRVVLTRAERERRRLKRQSRDTTLRAGVAKLRRATREKCAELAKDNKVKPQRVLDMFFQGGLCISKPMKEPSTFNAFISIKSRRLRAAGGPALTIQQIQTEYREEYEGLTPEERQDILDEFKETRDLDARKKIKNPSLKEKMADTAACISRITSIVAGLKIRVSADAVILLVKNRPEKIMSPQWICTDPRILHYLPTIVRGWNTAIIAKQVEALCVAGCDPTKLIKNIKDRVDALKKECVQLILENLNEACCTKELAMQYTRFDTLITANYQVVCEGWPKGLPFQTPGNFGSNQDSLTILRDAWRDGTAEFRRLDNEEFNAWKAARTKGIQDGLIVPKVRQKRSDAGTKRGPKGKSKDTGGGNEPSDNKEDDDEADEAEEDNGDEDDDKTEDIVITKKSAAKKPAAKKPAAHSQKPATKKPAAKKPAAKKRLAANKTKSTLPSDGADGDAQKTAVAPESPPSPARPRPKPQCLPSAAERAKGGPPPIEPSLPLPSTESSPAPTLGPVGPVGDVARGSDSHVPPADSSPAGNSHTALDAAPLTSVQIDDSLIDPQLHEPSSIIPSDAGPQSNSDLPYPTPQPSLVGPSSASDSDQSLSLVHPDTSVSHQNQGTKRKSRDYDLDYDPEKEGPAQTSRPKRNRVPTRRKHLGASTHPASRHRLPAGEGSAEDTED</sequence>
<evidence type="ECO:0000256" key="1">
    <source>
        <dbReference type="SAM" id="MobiDB-lite"/>
    </source>
</evidence>